<organism evidence="10 11">
    <name type="scientific">Candidatus Shapirobacteria bacterium CG09_land_8_20_14_0_10_39_12</name>
    <dbReference type="NCBI Taxonomy" id="1974885"/>
    <lineage>
        <taxon>Bacteria</taxon>
        <taxon>Candidatus Shapironibacteriota</taxon>
    </lineage>
</organism>
<feature type="domain" description="Type II secretion system protein GspF" evidence="9">
    <location>
        <begin position="271"/>
        <end position="393"/>
    </location>
</feature>
<evidence type="ECO:0000256" key="5">
    <source>
        <dbReference type="ARBA" id="ARBA00022692"/>
    </source>
</evidence>
<dbReference type="InterPro" id="IPR018076">
    <property type="entry name" value="T2SS_GspF_dom"/>
</dbReference>
<comment type="caution">
    <text evidence="10">The sequence shown here is derived from an EMBL/GenBank/DDBJ whole genome shotgun (WGS) entry which is preliminary data.</text>
</comment>
<gene>
    <name evidence="10" type="ORF">COT64_01630</name>
</gene>
<evidence type="ECO:0000313" key="10">
    <source>
        <dbReference type="EMBL" id="PIS14630.1"/>
    </source>
</evidence>
<dbReference type="GO" id="GO:0005886">
    <property type="term" value="C:plasma membrane"/>
    <property type="evidence" value="ECO:0007669"/>
    <property type="project" value="UniProtKB-SubCell"/>
</dbReference>
<evidence type="ECO:0000256" key="3">
    <source>
        <dbReference type="ARBA" id="ARBA00022475"/>
    </source>
</evidence>
<dbReference type="PANTHER" id="PTHR30012:SF0">
    <property type="entry name" value="TYPE II SECRETION SYSTEM PROTEIN F-RELATED"/>
    <property type="match status" value="1"/>
</dbReference>
<dbReference type="Pfam" id="PF00482">
    <property type="entry name" value="T2SSF"/>
    <property type="match status" value="2"/>
</dbReference>
<keyword evidence="5 8" id="KW-0812">Transmembrane</keyword>
<evidence type="ECO:0000313" key="11">
    <source>
        <dbReference type="Proteomes" id="UP000230775"/>
    </source>
</evidence>
<accession>A0A2H0WPQ4</accession>
<name>A0A2H0WPQ4_9BACT</name>
<dbReference type="Gene3D" id="1.20.81.30">
    <property type="entry name" value="Type II secretion system (T2SS), domain F"/>
    <property type="match status" value="2"/>
</dbReference>
<sequence>MPTYLYKAKNSSGSLIKGEIEANESHQALVILREKKLHPFYLKEKKENLLAPILKKYFERVSLSEIATFTRQLSTMINAGLPLTDALVLLKTQGKHRLTEATESILRDVEGGLSLADSLQKFPKIFSPVYLALVRAGEAAGVLDNILSRVADNLESNREFRAKIKGAMIYPIIIVVGMIAVATVMMIFVIPKLLGLYKEFDAQLPSATQALMTISGLATRFWWVVLLIIFGLGALFKKINASPSGKRKIDELKFKIPVAGKLMKQVVLAEFTRTLGLLIGAGVPITGALEISGKTANNSVIEEGIEEANKQVEKGYALSDALSKNPNFPPIVSQMLSVGEETGKLDEVLLKVSQFFQSESEESLKGLTTAIEPLIMIILGVGVGFLIIAIILPIYSLTSAIK</sequence>
<dbReference type="PANTHER" id="PTHR30012">
    <property type="entry name" value="GENERAL SECRETION PATHWAY PROTEIN"/>
    <property type="match status" value="1"/>
</dbReference>
<feature type="transmembrane region" description="Helical" evidence="8">
    <location>
        <begin position="210"/>
        <end position="236"/>
    </location>
</feature>
<dbReference type="EMBL" id="PEZI01000036">
    <property type="protein sequence ID" value="PIS14630.1"/>
    <property type="molecule type" value="Genomic_DNA"/>
</dbReference>
<keyword evidence="6 8" id="KW-1133">Transmembrane helix</keyword>
<keyword evidence="3" id="KW-1003">Cell membrane</keyword>
<dbReference type="InterPro" id="IPR042094">
    <property type="entry name" value="T2SS_GspF_sf"/>
</dbReference>
<keyword evidence="7 8" id="KW-0472">Membrane</keyword>
<evidence type="ECO:0000256" key="1">
    <source>
        <dbReference type="ARBA" id="ARBA00004429"/>
    </source>
</evidence>
<dbReference type="InterPro" id="IPR003004">
    <property type="entry name" value="GspF/PilC"/>
</dbReference>
<feature type="transmembrane region" description="Helical" evidence="8">
    <location>
        <begin position="168"/>
        <end position="190"/>
    </location>
</feature>
<proteinExistence type="inferred from homology"/>
<evidence type="ECO:0000256" key="6">
    <source>
        <dbReference type="ARBA" id="ARBA00022989"/>
    </source>
</evidence>
<dbReference type="Proteomes" id="UP000230775">
    <property type="component" value="Unassembled WGS sequence"/>
</dbReference>
<feature type="transmembrane region" description="Helical" evidence="8">
    <location>
        <begin position="374"/>
        <end position="395"/>
    </location>
</feature>
<keyword evidence="4" id="KW-0997">Cell inner membrane</keyword>
<dbReference type="PRINTS" id="PR00812">
    <property type="entry name" value="BCTERIALGSPF"/>
</dbReference>
<reference evidence="11" key="1">
    <citation type="submission" date="2017-09" db="EMBL/GenBank/DDBJ databases">
        <title>Depth-based differentiation of microbial function through sediment-hosted aquifers and enrichment of novel symbionts in the deep terrestrial subsurface.</title>
        <authorList>
            <person name="Probst A.J."/>
            <person name="Ladd B."/>
            <person name="Jarett J.K."/>
            <person name="Geller-Mcgrath D.E."/>
            <person name="Sieber C.M.K."/>
            <person name="Emerson J.B."/>
            <person name="Anantharaman K."/>
            <person name="Thomas B.C."/>
            <person name="Malmstrom R."/>
            <person name="Stieglmeier M."/>
            <person name="Klingl A."/>
            <person name="Woyke T."/>
            <person name="Ryan C.M."/>
            <person name="Banfield J.F."/>
        </authorList>
    </citation>
    <scope>NUCLEOTIDE SEQUENCE [LARGE SCALE GENOMIC DNA]</scope>
</reference>
<evidence type="ECO:0000256" key="7">
    <source>
        <dbReference type="ARBA" id="ARBA00023136"/>
    </source>
</evidence>
<feature type="domain" description="Type II secretion system protein GspF" evidence="9">
    <location>
        <begin position="69"/>
        <end position="191"/>
    </location>
</feature>
<evidence type="ECO:0000256" key="2">
    <source>
        <dbReference type="ARBA" id="ARBA00005745"/>
    </source>
</evidence>
<dbReference type="GO" id="GO:0015628">
    <property type="term" value="P:protein secretion by the type II secretion system"/>
    <property type="evidence" value="ECO:0007669"/>
    <property type="project" value="TreeGrafter"/>
</dbReference>
<evidence type="ECO:0000256" key="8">
    <source>
        <dbReference type="SAM" id="Phobius"/>
    </source>
</evidence>
<evidence type="ECO:0000259" key="9">
    <source>
        <dbReference type="Pfam" id="PF00482"/>
    </source>
</evidence>
<protein>
    <recommendedName>
        <fullName evidence="9">Type II secretion system protein GspF domain-containing protein</fullName>
    </recommendedName>
</protein>
<comment type="subcellular location">
    <subcellularLocation>
        <location evidence="1">Cell inner membrane</location>
        <topology evidence="1">Multi-pass membrane protein</topology>
    </subcellularLocation>
</comment>
<dbReference type="FunFam" id="1.20.81.30:FF:000001">
    <property type="entry name" value="Type II secretion system protein F"/>
    <property type="match status" value="2"/>
</dbReference>
<evidence type="ECO:0000256" key="4">
    <source>
        <dbReference type="ARBA" id="ARBA00022519"/>
    </source>
</evidence>
<dbReference type="AlphaFoldDB" id="A0A2H0WPQ4"/>
<comment type="similarity">
    <text evidence="2">Belongs to the GSP F family.</text>
</comment>